<feature type="compositionally biased region" description="Low complexity" evidence="12">
    <location>
        <begin position="120"/>
        <end position="138"/>
    </location>
</feature>
<gene>
    <name evidence="14" type="ORF">SEMRO_13_G010370.1</name>
</gene>
<protein>
    <recommendedName>
        <fullName evidence="4">RING-type E3 ubiquitin transferase</fullName>
        <ecNumber evidence="4">2.3.2.27</ecNumber>
    </recommendedName>
</protein>
<name>A0A9N8H274_9STRA</name>
<dbReference type="EC" id="2.3.2.27" evidence="4"/>
<dbReference type="InterPro" id="IPR018957">
    <property type="entry name" value="Znf_C3HC4_RING-type"/>
</dbReference>
<evidence type="ECO:0000256" key="7">
    <source>
        <dbReference type="ARBA" id="ARBA00022771"/>
    </source>
</evidence>
<evidence type="ECO:0000256" key="4">
    <source>
        <dbReference type="ARBA" id="ARBA00012483"/>
    </source>
</evidence>
<dbReference type="AlphaFoldDB" id="A0A9N8H274"/>
<evidence type="ECO:0000256" key="11">
    <source>
        <dbReference type="PROSITE-ProRule" id="PRU00175"/>
    </source>
</evidence>
<keyword evidence="7 11" id="KW-0863">Zinc-finger</keyword>
<evidence type="ECO:0000256" key="10">
    <source>
        <dbReference type="ARBA" id="ARBA00023136"/>
    </source>
</evidence>
<dbReference type="Proteomes" id="UP001153069">
    <property type="component" value="Unassembled WGS sequence"/>
</dbReference>
<keyword evidence="10" id="KW-0472">Membrane</keyword>
<comment type="caution">
    <text evidence="14">The sequence shown here is derived from an EMBL/GenBank/DDBJ whole genome shotgun (WGS) entry which is preliminary data.</text>
</comment>
<feature type="compositionally biased region" description="Polar residues" evidence="12">
    <location>
        <begin position="207"/>
        <end position="230"/>
    </location>
</feature>
<evidence type="ECO:0000256" key="8">
    <source>
        <dbReference type="ARBA" id="ARBA00022786"/>
    </source>
</evidence>
<evidence type="ECO:0000256" key="5">
    <source>
        <dbReference type="ARBA" id="ARBA00022679"/>
    </source>
</evidence>
<evidence type="ECO:0000313" key="15">
    <source>
        <dbReference type="Proteomes" id="UP001153069"/>
    </source>
</evidence>
<keyword evidence="9" id="KW-0862">Zinc</keyword>
<dbReference type="Pfam" id="PF00097">
    <property type="entry name" value="zf-C3HC4"/>
    <property type="match status" value="1"/>
</dbReference>
<sequence length="322" mass="35291">MMRVPTETTSAVVSPKPTTEEGQSSTMGDGTAVQVQQDARFSCNICLDAVTEPVVTRCGHLYCWPCLYRWLSPGMTPRERTSLGMRPSGSAPDTSRRVCPVCKSDCALPTVVPIYVRQQETTQQQQQSPEQRQESPPSLSRDDLSEEGNMGLDIDGDDDEEGSENVMMIPRTITTTPDGLRQRRRTESRDDMTTTSTTIVPTRPVPNRQSADTTTNGRGTSPASRGSNGPNPHHFARATLSYGLVLAMHQTLLQATDSNSSNNNHNNNPAAEQEGVPSLHYPQRRADLPTATELDQDPDSTVFLSRLLLGLSLFVLICLLSF</sequence>
<evidence type="ECO:0000256" key="1">
    <source>
        <dbReference type="ARBA" id="ARBA00000900"/>
    </source>
</evidence>
<evidence type="ECO:0000313" key="14">
    <source>
        <dbReference type="EMBL" id="CAB9497082.1"/>
    </source>
</evidence>
<feature type="compositionally biased region" description="Low complexity" evidence="12">
    <location>
        <begin position="258"/>
        <end position="268"/>
    </location>
</feature>
<dbReference type="PANTHER" id="PTHR12313">
    <property type="entry name" value="E3 UBIQUITIN-PROTEIN LIGASE RNF5-RELATED"/>
    <property type="match status" value="1"/>
</dbReference>
<comment type="subcellular location">
    <subcellularLocation>
        <location evidence="2">Endomembrane system</location>
    </subcellularLocation>
</comment>
<evidence type="ECO:0000259" key="13">
    <source>
        <dbReference type="PROSITE" id="PS50089"/>
    </source>
</evidence>
<feature type="domain" description="RING-type" evidence="13">
    <location>
        <begin position="43"/>
        <end position="103"/>
    </location>
</feature>
<dbReference type="EMBL" id="CAICTM010000013">
    <property type="protein sequence ID" value="CAB9497082.1"/>
    <property type="molecule type" value="Genomic_DNA"/>
</dbReference>
<dbReference type="PROSITE" id="PS50089">
    <property type="entry name" value="ZF_RING_2"/>
    <property type="match status" value="1"/>
</dbReference>
<dbReference type="OrthoDB" id="29886at2759"/>
<organism evidence="14 15">
    <name type="scientific">Seminavis robusta</name>
    <dbReference type="NCBI Taxonomy" id="568900"/>
    <lineage>
        <taxon>Eukaryota</taxon>
        <taxon>Sar</taxon>
        <taxon>Stramenopiles</taxon>
        <taxon>Ochrophyta</taxon>
        <taxon>Bacillariophyta</taxon>
        <taxon>Bacillariophyceae</taxon>
        <taxon>Bacillariophycidae</taxon>
        <taxon>Naviculales</taxon>
        <taxon>Naviculaceae</taxon>
        <taxon>Seminavis</taxon>
    </lineage>
</organism>
<evidence type="ECO:0000256" key="9">
    <source>
        <dbReference type="ARBA" id="ARBA00022833"/>
    </source>
</evidence>
<comment type="catalytic activity">
    <reaction evidence="1">
        <text>S-ubiquitinyl-[E2 ubiquitin-conjugating enzyme]-L-cysteine + [acceptor protein]-L-lysine = [E2 ubiquitin-conjugating enzyme]-L-cysteine + N(6)-ubiquitinyl-[acceptor protein]-L-lysine.</text>
        <dbReference type="EC" id="2.3.2.27"/>
    </reaction>
</comment>
<dbReference type="GO" id="GO:0006511">
    <property type="term" value="P:ubiquitin-dependent protein catabolic process"/>
    <property type="evidence" value="ECO:0007669"/>
    <property type="project" value="InterPro"/>
</dbReference>
<proteinExistence type="predicted"/>
<dbReference type="InterPro" id="IPR013083">
    <property type="entry name" value="Znf_RING/FYVE/PHD"/>
</dbReference>
<dbReference type="GO" id="GO:0005783">
    <property type="term" value="C:endoplasmic reticulum"/>
    <property type="evidence" value="ECO:0007669"/>
    <property type="project" value="InterPro"/>
</dbReference>
<dbReference type="InterPro" id="IPR017907">
    <property type="entry name" value="Znf_RING_CS"/>
</dbReference>
<dbReference type="InterPro" id="IPR001841">
    <property type="entry name" value="Znf_RING"/>
</dbReference>
<keyword evidence="5" id="KW-0808">Transferase</keyword>
<dbReference type="SMART" id="SM00184">
    <property type="entry name" value="RING"/>
    <property type="match status" value="1"/>
</dbReference>
<dbReference type="GO" id="GO:0061630">
    <property type="term" value="F:ubiquitin protein ligase activity"/>
    <property type="evidence" value="ECO:0007669"/>
    <property type="project" value="UniProtKB-EC"/>
</dbReference>
<evidence type="ECO:0000256" key="2">
    <source>
        <dbReference type="ARBA" id="ARBA00004308"/>
    </source>
</evidence>
<evidence type="ECO:0000256" key="12">
    <source>
        <dbReference type="SAM" id="MobiDB-lite"/>
    </source>
</evidence>
<feature type="compositionally biased region" description="Acidic residues" evidence="12">
    <location>
        <begin position="154"/>
        <end position="163"/>
    </location>
</feature>
<keyword evidence="8" id="KW-0833">Ubl conjugation pathway</keyword>
<feature type="region of interest" description="Disordered" evidence="12">
    <location>
        <begin position="256"/>
        <end position="276"/>
    </location>
</feature>
<dbReference type="GO" id="GO:0008270">
    <property type="term" value="F:zinc ion binding"/>
    <property type="evidence" value="ECO:0007669"/>
    <property type="project" value="UniProtKB-KW"/>
</dbReference>
<feature type="region of interest" description="Disordered" evidence="12">
    <location>
        <begin position="1"/>
        <end position="31"/>
    </location>
</feature>
<evidence type="ECO:0000256" key="3">
    <source>
        <dbReference type="ARBA" id="ARBA00004906"/>
    </source>
</evidence>
<evidence type="ECO:0000256" key="6">
    <source>
        <dbReference type="ARBA" id="ARBA00022723"/>
    </source>
</evidence>
<reference evidence="14" key="1">
    <citation type="submission" date="2020-06" db="EMBL/GenBank/DDBJ databases">
        <authorList>
            <consortium name="Plant Systems Biology data submission"/>
        </authorList>
    </citation>
    <scope>NUCLEOTIDE SEQUENCE</scope>
    <source>
        <strain evidence="14">D6</strain>
    </source>
</reference>
<feature type="compositionally biased region" description="Low complexity" evidence="12">
    <location>
        <begin position="193"/>
        <end position="202"/>
    </location>
</feature>
<dbReference type="InterPro" id="IPR045103">
    <property type="entry name" value="RNF5/RNF185-like"/>
</dbReference>
<comment type="pathway">
    <text evidence="3">Protein modification; protein ubiquitination.</text>
</comment>
<keyword evidence="15" id="KW-1185">Reference proteome</keyword>
<accession>A0A9N8H274</accession>
<keyword evidence="6" id="KW-0479">Metal-binding</keyword>
<dbReference type="SUPFAM" id="SSF57850">
    <property type="entry name" value="RING/U-box"/>
    <property type="match status" value="1"/>
</dbReference>
<dbReference type="PROSITE" id="PS00518">
    <property type="entry name" value="ZF_RING_1"/>
    <property type="match status" value="1"/>
</dbReference>
<dbReference type="Gene3D" id="3.30.40.10">
    <property type="entry name" value="Zinc/RING finger domain, C3HC4 (zinc finger)"/>
    <property type="match status" value="1"/>
</dbReference>
<feature type="region of interest" description="Disordered" evidence="12">
    <location>
        <begin position="120"/>
        <end position="235"/>
    </location>
</feature>